<dbReference type="RefSeq" id="WP_014500607.1">
    <property type="nucleotide sequence ID" value="NC_017262.1"/>
</dbReference>
<name>A0A0H3G0Y6_ZYMMA</name>
<protein>
    <submittedName>
        <fullName evidence="1">CRISPR-associated protein, Csy2 family</fullName>
    </submittedName>
</protein>
<evidence type="ECO:0000313" key="2">
    <source>
        <dbReference type="Proteomes" id="UP000001494"/>
    </source>
</evidence>
<dbReference type="HOGENOM" id="CLU_073578_0_0_5"/>
<dbReference type="InterPro" id="IPR013398">
    <property type="entry name" value="CRISPR-assoc_prot_Csy2"/>
</dbReference>
<dbReference type="AlphaFoldDB" id="A0A0H3G0Y6"/>
<dbReference type="eggNOG" id="ENOG502Z9HE">
    <property type="taxonomic scope" value="Bacteria"/>
</dbReference>
<proteinExistence type="predicted"/>
<dbReference type="EMBL" id="CP002850">
    <property type="protein sequence ID" value="AEH62442.1"/>
    <property type="molecule type" value="Genomic_DNA"/>
</dbReference>
<dbReference type="NCBIfam" id="TIGR02565">
    <property type="entry name" value="cas_Csy2"/>
    <property type="match status" value="1"/>
</dbReference>
<gene>
    <name evidence="1" type="ordered locus">Zmob_0598</name>
</gene>
<dbReference type="KEGG" id="zmm:Zmob_0598"/>
<sequence length="337" mass="38068">METELPFSSHMLILPHIRVQNANAISSPLTHGFPSITAFMGFMWALERKAHAAGIDDIMFNAVGVICHDFQEQVTDSGFTYAFNLTRNPIEKGGKTAPIIEEGRIHLDVSLLLAIAFKGEGKENYQIDEYVEKIAVIAQNMRIAGGSIIPPSPNMAKHRKPHWIECNTSSDNDNNFSDYRKNCYRLLPGYALVERSGLIAERLKKMQETQPEATSLDAWLSLSRVNWRCKSEAQSPKTETKKENIWENDQDNGWIVPIPVGYGAVGEMQPSGSVSSARDNTIPFQPVESLFSIGEWIAPFRLKHPNDLLWYPSSFLGEKNIIEKSVYRCHNFYQYSL</sequence>
<dbReference type="Proteomes" id="UP000001494">
    <property type="component" value="Chromosome"/>
</dbReference>
<organism evidence="1 2">
    <name type="scientific">Zymomonas mobilis subsp. mobilis (strain ATCC 10988 / DSM 424 / LMG 404 / NCIMB 8938 / NRRL B-806 / ZM1)</name>
    <dbReference type="NCBI Taxonomy" id="555217"/>
    <lineage>
        <taxon>Bacteria</taxon>
        <taxon>Pseudomonadati</taxon>
        <taxon>Pseudomonadota</taxon>
        <taxon>Alphaproteobacteria</taxon>
        <taxon>Sphingomonadales</taxon>
        <taxon>Zymomonadaceae</taxon>
        <taxon>Zymomonas</taxon>
    </lineage>
</organism>
<dbReference type="CDD" id="cd09736">
    <property type="entry name" value="Csy2_I-F"/>
    <property type="match status" value="1"/>
</dbReference>
<dbReference type="Pfam" id="PF09614">
    <property type="entry name" value="Cas_Csy2"/>
    <property type="match status" value="1"/>
</dbReference>
<evidence type="ECO:0000313" key="1">
    <source>
        <dbReference type="EMBL" id="AEH62442.1"/>
    </source>
</evidence>
<dbReference type="OrthoDB" id="1550641at2"/>
<accession>A0A0H3G0Y6</accession>
<reference evidence="1 2" key="1">
    <citation type="journal article" date="2011" name="J. Bacteriol.">
        <title>Genome sequence of the ethanol-producing Zymomonas mobilis subsp. mobilis lectotype strain ATCC 10988.</title>
        <authorList>
            <person name="Pappas K.M."/>
            <person name="Kouvelis V.N."/>
            <person name="Saunders E."/>
            <person name="Brettin T.S."/>
            <person name="Bruce D."/>
            <person name="Detter C."/>
            <person name="Balakireva M."/>
            <person name="Han C.S."/>
            <person name="Savvakis G."/>
            <person name="Kyrpides N.C."/>
            <person name="Typas M.A."/>
        </authorList>
    </citation>
    <scope>NUCLEOTIDE SEQUENCE [LARGE SCALE GENOMIC DNA]</scope>
    <source>
        <strain evidence="2">ATCC 10988 / DSM 424 / CCUG 17860 / LMG 404 / NCIMB 8938 / NRRL B-806 / ZM1</strain>
    </source>
</reference>